<organism evidence="1 2">
    <name type="scientific">Phytophthora fragariaefolia</name>
    <dbReference type="NCBI Taxonomy" id="1490495"/>
    <lineage>
        <taxon>Eukaryota</taxon>
        <taxon>Sar</taxon>
        <taxon>Stramenopiles</taxon>
        <taxon>Oomycota</taxon>
        <taxon>Peronosporomycetes</taxon>
        <taxon>Peronosporales</taxon>
        <taxon>Peronosporaceae</taxon>
        <taxon>Phytophthora</taxon>
    </lineage>
</organism>
<dbReference type="EMBL" id="BSXT01000149">
    <property type="protein sequence ID" value="GMF19213.1"/>
    <property type="molecule type" value="Genomic_DNA"/>
</dbReference>
<dbReference type="AlphaFoldDB" id="A0A9W6TTU7"/>
<gene>
    <name evidence="1" type="ORF">Pfra01_000193300</name>
</gene>
<evidence type="ECO:0000313" key="1">
    <source>
        <dbReference type="EMBL" id="GMF19213.1"/>
    </source>
</evidence>
<dbReference type="CDD" id="cd09272">
    <property type="entry name" value="RNase_HI_RT_Ty1"/>
    <property type="match status" value="1"/>
</dbReference>
<proteinExistence type="predicted"/>
<protein>
    <submittedName>
        <fullName evidence="1">Unnamed protein product</fullName>
    </submittedName>
</protein>
<sequence>MDSYWKNSEVTYDLYTDASFANANENRKSFSGYVSIMADACITWKNSRQDTGSLHTAQAEPIAGSEGVTESEWMWFLLEELGFKETRPIICWCDNKGAISIIKDPANHASTKHIETKGLYVREVHGKDGIMVKYCSTNDLVADALTKALRQTQFEKLRNLMGVRNLNMSSPSITQRVNED</sequence>
<dbReference type="Proteomes" id="UP001165121">
    <property type="component" value="Unassembled WGS sequence"/>
</dbReference>
<dbReference type="OrthoDB" id="126161at2759"/>
<dbReference type="PANTHER" id="PTHR11439:SF463">
    <property type="entry name" value="REVERSE TRANSCRIPTASE TY1_COPIA-TYPE DOMAIN-CONTAINING PROTEIN"/>
    <property type="match status" value="1"/>
</dbReference>
<name>A0A9W6TTU7_9STRA</name>
<keyword evidence="2" id="KW-1185">Reference proteome</keyword>
<accession>A0A9W6TTU7</accession>
<reference evidence="1" key="1">
    <citation type="submission" date="2023-04" db="EMBL/GenBank/DDBJ databases">
        <title>Phytophthora fragariaefolia NBRC 109709.</title>
        <authorList>
            <person name="Ichikawa N."/>
            <person name="Sato H."/>
            <person name="Tonouchi N."/>
        </authorList>
    </citation>
    <scope>NUCLEOTIDE SEQUENCE</scope>
    <source>
        <strain evidence="1">NBRC 109709</strain>
    </source>
</reference>
<comment type="caution">
    <text evidence="1">The sequence shown here is derived from an EMBL/GenBank/DDBJ whole genome shotgun (WGS) entry which is preliminary data.</text>
</comment>
<evidence type="ECO:0000313" key="2">
    <source>
        <dbReference type="Proteomes" id="UP001165121"/>
    </source>
</evidence>
<dbReference type="PANTHER" id="PTHR11439">
    <property type="entry name" value="GAG-POL-RELATED RETROTRANSPOSON"/>
    <property type="match status" value="1"/>
</dbReference>